<dbReference type="Proteomes" id="UP000606653">
    <property type="component" value="Unassembled WGS sequence"/>
</dbReference>
<dbReference type="InterPro" id="IPR036890">
    <property type="entry name" value="HATPase_C_sf"/>
</dbReference>
<protein>
    <recommendedName>
        <fullName evidence="2">histidine kinase</fullName>
        <ecNumber evidence="2">2.7.13.3</ecNumber>
    </recommendedName>
</protein>
<dbReference type="PRINTS" id="PR00344">
    <property type="entry name" value="BCTRLSENSOR"/>
</dbReference>
<dbReference type="PANTHER" id="PTHR45339">
    <property type="entry name" value="HYBRID SIGNAL TRANSDUCTION HISTIDINE KINASE J"/>
    <property type="match status" value="1"/>
</dbReference>
<dbReference type="SUPFAM" id="SSF55874">
    <property type="entry name" value="ATPase domain of HSP90 chaperone/DNA topoisomerase II/histidine kinase"/>
    <property type="match status" value="1"/>
</dbReference>
<dbReference type="InterPro" id="IPR011006">
    <property type="entry name" value="CheY-like_superfamily"/>
</dbReference>
<dbReference type="InterPro" id="IPR001789">
    <property type="entry name" value="Sig_transdc_resp-reg_receiver"/>
</dbReference>
<evidence type="ECO:0000256" key="9">
    <source>
        <dbReference type="PROSITE-ProRule" id="PRU00169"/>
    </source>
</evidence>
<dbReference type="InterPro" id="IPR004358">
    <property type="entry name" value="Sig_transdc_His_kin-like_C"/>
</dbReference>
<evidence type="ECO:0000256" key="1">
    <source>
        <dbReference type="ARBA" id="ARBA00000085"/>
    </source>
</evidence>
<dbReference type="InterPro" id="IPR005467">
    <property type="entry name" value="His_kinase_dom"/>
</dbReference>
<dbReference type="EC" id="2.7.13.3" evidence="2"/>
<dbReference type="SUPFAM" id="SSF47384">
    <property type="entry name" value="Homodimeric domain of signal transducing histidine kinase"/>
    <property type="match status" value="1"/>
</dbReference>
<keyword evidence="3 9" id="KW-0597">Phosphoprotein</keyword>
<keyword evidence="13" id="KW-1185">Reference proteome</keyword>
<keyword evidence="4" id="KW-0808">Transferase</keyword>
<dbReference type="PROSITE" id="PS50110">
    <property type="entry name" value="RESPONSE_REGULATORY"/>
    <property type="match status" value="1"/>
</dbReference>
<comment type="caution">
    <text evidence="12">The sequence shown here is derived from an EMBL/GenBank/DDBJ whole genome shotgun (WGS) entry which is preliminary data.</text>
</comment>
<proteinExistence type="predicted"/>
<dbReference type="SMART" id="SM00387">
    <property type="entry name" value="HATPase_c"/>
    <property type="match status" value="1"/>
</dbReference>
<accession>A0ABQ2KWN5</accession>
<dbReference type="Gene3D" id="3.30.565.10">
    <property type="entry name" value="Histidine kinase-like ATPase, C-terminal domain"/>
    <property type="match status" value="1"/>
</dbReference>
<organism evidence="12 13">
    <name type="scientific">Saccharibacillus kuerlensis</name>
    <dbReference type="NCBI Taxonomy" id="459527"/>
    <lineage>
        <taxon>Bacteria</taxon>
        <taxon>Bacillati</taxon>
        <taxon>Bacillota</taxon>
        <taxon>Bacilli</taxon>
        <taxon>Bacillales</taxon>
        <taxon>Paenibacillaceae</taxon>
        <taxon>Saccharibacillus</taxon>
    </lineage>
</organism>
<evidence type="ECO:0000256" key="3">
    <source>
        <dbReference type="ARBA" id="ARBA00022553"/>
    </source>
</evidence>
<dbReference type="Gene3D" id="1.10.287.130">
    <property type="match status" value="1"/>
</dbReference>
<keyword evidence="8" id="KW-0902">Two-component regulatory system</keyword>
<reference evidence="13" key="1">
    <citation type="journal article" date="2019" name="Int. J. Syst. Evol. Microbiol.">
        <title>The Global Catalogue of Microorganisms (GCM) 10K type strain sequencing project: providing services to taxonomists for standard genome sequencing and annotation.</title>
        <authorList>
            <consortium name="The Broad Institute Genomics Platform"/>
            <consortium name="The Broad Institute Genome Sequencing Center for Infectious Disease"/>
            <person name="Wu L."/>
            <person name="Ma J."/>
        </authorList>
    </citation>
    <scope>NUCLEOTIDE SEQUENCE [LARGE SCALE GENOMIC DNA]</scope>
    <source>
        <strain evidence="13">CGMCC 1.6964</strain>
    </source>
</reference>
<evidence type="ECO:0000256" key="4">
    <source>
        <dbReference type="ARBA" id="ARBA00022679"/>
    </source>
</evidence>
<evidence type="ECO:0000259" key="11">
    <source>
        <dbReference type="PROSITE" id="PS50110"/>
    </source>
</evidence>
<evidence type="ECO:0000313" key="13">
    <source>
        <dbReference type="Proteomes" id="UP000606653"/>
    </source>
</evidence>
<dbReference type="PANTHER" id="PTHR45339:SF1">
    <property type="entry name" value="HYBRID SIGNAL TRANSDUCTION HISTIDINE KINASE J"/>
    <property type="match status" value="1"/>
</dbReference>
<dbReference type="Pfam" id="PF00512">
    <property type="entry name" value="HisKA"/>
    <property type="match status" value="1"/>
</dbReference>
<comment type="catalytic activity">
    <reaction evidence="1">
        <text>ATP + protein L-histidine = ADP + protein N-phospho-L-histidine.</text>
        <dbReference type="EC" id="2.7.13.3"/>
    </reaction>
</comment>
<feature type="domain" description="Histidine kinase" evidence="10">
    <location>
        <begin position="154"/>
        <end position="377"/>
    </location>
</feature>
<dbReference type="PROSITE" id="PS50109">
    <property type="entry name" value="HIS_KIN"/>
    <property type="match status" value="1"/>
</dbReference>
<sequence>MEYSMKTDFCPSPALTAAANDLLELTGGLTNADTLFVAKRTTIGMQTMIVWGRSHRGIQTGEPLEIADKGAVPYRTTVPLPLQCDREQGVLGALRDNKKFDSDEEDALKRAASVLARLTESEQKSVVTERESELKRSRENAELTARQTGELLAIMGHEIRTPMNGIVAMSQLLKETGLTEEQRQYLQIIEDSQQSLLELVGSILDYGKLEARQMKLETAPMDLIGALEDTAYQFAAKAAQRSELELTLDLDLDPELILIGDVRKIRQVVSNLLSNAIKFTPAGEVRITARRLEGDGEERAWIEVCVCDTGIGISEAGIARLFHDYEQVHRPEEGDYGGTGLGLSISKRLVDLMGGKIWAEGRKGQGTRMTFVLPLEIGQDTGTGSADSAVEFKGRRLLLAASGSGTRCTLSHLAERLGIEVRQAGSETEAATALVHEGPFDLLLSDWELDEETIRQSGVQQYAPRTPLVLLLPLAHGGEAQPRAKASTGLLTKPVRRSELCRVLSTACGPTTA</sequence>
<dbReference type="SUPFAM" id="SSF52172">
    <property type="entry name" value="CheY-like"/>
    <property type="match status" value="1"/>
</dbReference>
<dbReference type="Gene3D" id="3.40.50.2300">
    <property type="match status" value="1"/>
</dbReference>
<dbReference type="Pfam" id="PF02518">
    <property type="entry name" value="HATPase_c"/>
    <property type="match status" value="1"/>
</dbReference>
<dbReference type="InterPro" id="IPR003661">
    <property type="entry name" value="HisK_dim/P_dom"/>
</dbReference>
<name>A0ABQ2KWN5_9BACL</name>
<dbReference type="InterPro" id="IPR036097">
    <property type="entry name" value="HisK_dim/P_sf"/>
</dbReference>
<evidence type="ECO:0000256" key="2">
    <source>
        <dbReference type="ARBA" id="ARBA00012438"/>
    </source>
</evidence>
<evidence type="ECO:0000256" key="8">
    <source>
        <dbReference type="ARBA" id="ARBA00023012"/>
    </source>
</evidence>
<keyword evidence="7" id="KW-0067">ATP-binding</keyword>
<dbReference type="EMBL" id="BMLN01000002">
    <property type="protein sequence ID" value="GGN93818.1"/>
    <property type="molecule type" value="Genomic_DNA"/>
</dbReference>
<evidence type="ECO:0000256" key="7">
    <source>
        <dbReference type="ARBA" id="ARBA00022840"/>
    </source>
</evidence>
<evidence type="ECO:0000259" key="10">
    <source>
        <dbReference type="PROSITE" id="PS50109"/>
    </source>
</evidence>
<evidence type="ECO:0000313" key="12">
    <source>
        <dbReference type="EMBL" id="GGN93818.1"/>
    </source>
</evidence>
<dbReference type="CDD" id="cd00082">
    <property type="entry name" value="HisKA"/>
    <property type="match status" value="1"/>
</dbReference>
<dbReference type="RefSeq" id="WP_018976894.1">
    <property type="nucleotide sequence ID" value="NZ_BMLN01000002.1"/>
</dbReference>
<dbReference type="CDD" id="cd16922">
    <property type="entry name" value="HATPase_EvgS-ArcB-TorS-like"/>
    <property type="match status" value="1"/>
</dbReference>
<gene>
    <name evidence="12" type="ORF">GCM10010969_07960</name>
</gene>
<evidence type="ECO:0000256" key="5">
    <source>
        <dbReference type="ARBA" id="ARBA00022741"/>
    </source>
</evidence>
<feature type="modified residue" description="4-aspartylphosphate" evidence="9">
    <location>
        <position position="446"/>
    </location>
</feature>
<dbReference type="SMART" id="SM00388">
    <property type="entry name" value="HisKA"/>
    <property type="match status" value="1"/>
</dbReference>
<keyword evidence="5" id="KW-0547">Nucleotide-binding</keyword>
<dbReference type="InterPro" id="IPR003594">
    <property type="entry name" value="HATPase_dom"/>
</dbReference>
<feature type="domain" description="Response regulatory" evidence="11">
    <location>
        <begin position="396"/>
        <end position="508"/>
    </location>
</feature>
<evidence type="ECO:0000256" key="6">
    <source>
        <dbReference type="ARBA" id="ARBA00022777"/>
    </source>
</evidence>
<keyword evidence="6" id="KW-0418">Kinase</keyword>